<reference evidence="3 4" key="1">
    <citation type="submission" date="2022-09" db="EMBL/GenBank/DDBJ databases">
        <authorList>
            <person name="Palmer J.M."/>
        </authorList>
    </citation>
    <scope>NUCLEOTIDE SEQUENCE [LARGE SCALE GENOMIC DNA]</scope>
    <source>
        <strain evidence="3 4">DSM 7382</strain>
    </source>
</reference>
<feature type="region of interest" description="Disordered" evidence="1">
    <location>
        <begin position="19"/>
        <end position="54"/>
    </location>
</feature>
<name>A0AAW0GQM5_9APHY</name>
<proteinExistence type="predicted"/>
<evidence type="ECO:0000259" key="2">
    <source>
        <dbReference type="SMART" id="SM00670"/>
    </source>
</evidence>
<accession>A0AAW0GQM5</accession>
<feature type="compositionally biased region" description="Low complexity" evidence="1">
    <location>
        <begin position="19"/>
        <end position="39"/>
    </location>
</feature>
<evidence type="ECO:0000256" key="1">
    <source>
        <dbReference type="SAM" id="MobiDB-lite"/>
    </source>
</evidence>
<feature type="domain" description="PIN" evidence="2">
    <location>
        <begin position="84"/>
        <end position="226"/>
    </location>
</feature>
<dbReference type="PANTHER" id="PTHR16161">
    <property type="entry name" value="TRANSCRIPTIONAL PROTEIN SWT1"/>
    <property type="match status" value="1"/>
</dbReference>
<dbReference type="GO" id="GO:0005634">
    <property type="term" value="C:nucleus"/>
    <property type="evidence" value="ECO:0007669"/>
    <property type="project" value="TreeGrafter"/>
</dbReference>
<feature type="region of interest" description="Disordered" evidence="1">
    <location>
        <begin position="285"/>
        <end position="305"/>
    </location>
</feature>
<protein>
    <recommendedName>
        <fullName evidence="2">PIN domain-containing protein</fullName>
    </recommendedName>
</protein>
<gene>
    <name evidence="3" type="ORF">QCA50_000562</name>
</gene>
<evidence type="ECO:0000313" key="4">
    <source>
        <dbReference type="Proteomes" id="UP001385951"/>
    </source>
</evidence>
<organism evidence="3 4">
    <name type="scientific">Cerrena zonata</name>
    <dbReference type="NCBI Taxonomy" id="2478898"/>
    <lineage>
        <taxon>Eukaryota</taxon>
        <taxon>Fungi</taxon>
        <taxon>Dikarya</taxon>
        <taxon>Basidiomycota</taxon>
        <taxon>Agaricomycotina</taxon>
        <taxon>Agaricomycetes</taxon>
        <taxon>Polyporales</taxon>
        <taxon>Cerrenaceae</taxon>
        <taxon>Cerrena</taxon>
    </lineage>
</organism>
<dbReference type="InterPro" id="IPR029060">
    <property type="entry name" value="PIN-like_dom_sf"/>
</dbReference>
<dbReference type="CDD" id="cd18727">
    <property type="entry name" value="PIN_Swt1-like"/>
    <property type="match status" value="1"/>
</dbReference>
<dbReference type="SMART" id="SM00670">
    <property type="entry name" value="PINc"/>
    <property type="match status" value="1"/>
</dbReference>
<comment type="caution">
    <text evidence="3">The sequence shown here is derived from an EMBL/GenBank/DDBJ whole genome shotgun (WGS) entry which is preliminary data.</text>
</comment>
<dbReference type="PANTHER" id="PTHR16161:SF0">
    <property type="entry name" value="TRANSCRIPTIONAL PROTEIN SWT1"/>
    <property type="match status" value="1"/>
</dbReference>
<dbReference type="EMBL" id="JASBNA010000001">
    <property type="protein sequence ID" value="KAK7695923.1"/>
    <property type="molecule type" value="Genomic_DNA"/>
</dbReference>
<keyword evidence="4" id="KW-1185">Reference proteome</keyword>
<dbReference type="GO" id="GO:0004540">
    <property type="term" value="F:RNA nuclease activity"/>
    <property type="evidence" value="ECO:0007669"/>
    <property type="project" value="UniProtKB-ARBA"/>
</dbReference>
<dbReference type="AlphaFoldDB" id="A0AAW0GQM5"/>
<dbReference type="InterPro" id="IPR002716">
    <property type="entry name" value="PIN_dom"/>
</dbReference>
<sequence>MYGGNSGVSASMWAPQATTSYPSTRSYGSSGSITSNTSTQPDDNHSVPVNLSNNQIRKDNTLDRILNVANEDVEMVDVGVPTVMYLVVDTNFLIDQLDVLKRFTNDLEELSNDPRFPPEALGLKVIIPTVVLSELDGLKKGHQNKKDGKDGNLAWFAHTAATWLLEKSKERKFVKVQARKETVYDPTVTVGHAPTLGNDLAIFDCLQYFKTQGNVALVTYDTLLCTYVDANDILHIKPPTGKDKTDKKNKGTPRWSSRCLAYEIYKNHDLANFFHSADSGPGYRRGNSSGQVGISQAPAADDDEAMDIDDDASKTQRLEDFEPSHALDALHLQIIEHFTAVLKEVTERVRLAAKDDLTPTTSMHAPSYRRKLFYLWDVGDCLDYLDSKKRLRKKNPPLQVFLLRRNQNRGWRRGQDWSRQDWRIALQALEEIGQLFDEGVVLESLESLNPHVEFIFAQPMRPTG</sequence>
<dbReference type="Proteomes" id="UP001385951">
    <property type="component" value="Unassembled WGS sequence"/>
</dbReference>
<dbReference type="SUPFAM" id="SSF88723">
    <property type="entry name" value="PIN domain-like"/>
    <property type="match status" value="1"/>
</dbReference>
<dbReference type="InterPro" id="IPR052626">
    <property type="entry name" value="SWT1_Regulator"/>
</dbReference>
<evidence type="ECO:0000313" key="3">
    <source>
        <dbReference type="EMBL" id="KAK7695923.1"/>
    </source>
</evidence>
<dbReference type="Gene3D" id="3.40.50.1010">
    <property type="entry name" value="5'-nuclease"/>
    <property type="match status" value="1"/>
</dbReference>
<dbReference type="Pfam" id="PF13638">
    <property type="entry name" value="PIN_4"/>
    <property type="match status" value="1"/>
</dbReference>